<dbReference type="InterPro" id="IPR006342">
    <property type="entry name" value="FkbM_mtfrase"/>
</dbReference>
<dbReference type="SUPFAM" id="SSF53335">
    <property type="entry name" value="S-adenosyl-L-methionine-dependent methyltransferases"/>
    <property type="match status" value="1"/>
</dbReference>
<feature type="domain" description="Methyltransferase FkbM" evidence="1">
    <location>
        <begin position="33"/>
        <end position="190"/>
    </location>
</feature>
<evidence type="ECO:0000259" key="1">
    <source>
        <dbReference type="Pfam" id="PF05050"/>
    </source>
</evidence>
<dbReference type="Proteomes" id="UP000464751">
    <property type="component" value="Chromosome"/>
</dbReference>
<name>A0A6P1YT36_9HYPH</name>
<dbReference type="PANTHER" id="PTHR34203">
    <property type="entry name" value="METHYLTRANSFERASE, FKBM FAMILY PROTEIN"/>
    <property type="match status" value="1"/>
</dbReference>
<dbReference type="GO" id="GO:0032259">
    <property type="term" value="P:methylation"/>
    <property type="evidence" value="ECO:0007669"/>
    <property type="project" value="UniProtKB-KW"/>
</dbReference>
<dbReference type="KEGG" id="apra:G3A50_02820"/>
<keyword evidence="2" id="KW-0489">Methyltransferase</keyword>
<dbReference type="AlphaFoldDB" id="A0A6P1YT36"/>
<accession>A0A6P1YT36</accession>
<keyword evidence="2" id="KW-0808">Transferase</keyword>
<dbReference type="NCBIfam" id="TIGR01444">
    <property type="entry name" value="fkbM_fam"/>
    <property type="match status" value="1"/>
</dbReference>
<reference evidence="2 3" key="1">
    <citation type="submission" date="2020-02" db="EMBL/GenBank/DDBJ databases">
        <authorList>
            <person name="Li G."/>
        </authorList>
    </citation>
    <scope>NUCLEOTIDE SEQUENCE [LARGE SCALE GENOMIC DNA]</scope>
    <source>
        <strain evidence="2 3">DSM 102029</strain>
    </source>
</reference>
<proteinExistence type="predicted"/>
<sequence>MVSLVADWRVGKNPLSEIQLLPLVVSRGEIAFDVGANRGLYSYWLLRLGAQVFAFEPNPAMGRVLASRFAKDLKSGRMKLFECVVSDDNGVVELHIPVGFSPLATVDGRAIAADVPVDKLMIRAVRLDSFVEGPVDFIKIDVEGHEQKVLDGAAGLIASSRPTLLVEAEERHRPEAVASMRAMLEPLGYEGFFALADGLHPIETFDRARHQNIGALNAAGTAAREPFGYINNFLFIARPSVKERFQGWTPRRLLG</sequence>
<gene>
    <name evidence="2" type="ORF">G3A50_02820</name>
</gene>
<protein>
    <submittedName>
        <fullName evidence="2">FkbM family methyltransferase</fullName>
    </submittedName>
</protein>
<organism evidence="2 3">
    <name type="scientific">Ancylobacter pratisalsi</name>
    <dbReference type="NCBI Taxonomy" id="1745854"/>
    <lineage>
        <taxon>Bacteria</taxon>
        <taxon>Pseudomonadati</taxon>
        <taxon>Pseudomonadota</taxon>
        <taxon>Alphaproteobacteria</taxon>
        <taxon>Hyphomicrobiales</taxon>
        <taxon>Xanthobacteraceae</taxon>
        <taxon>Ancylobacter</taxon>
    </lineage>
</organism>
<evidence type="ECO:0000313" key="3">
    <source>
        <dbReference type="Proteomes" id="UP000464751"/>
    </source>
</evidence>
<dbReference type="GO" id="GO:0008168">
    <property type="term" value="F:methyltransferase activity"/>
    <property type="evidence" value="ECO:0007669"/>
    <property type="project" value="UniProtKB-KW"/>
</dbReference>
<dbReference type="Gene3D" id="3.40.50.150">
    <property type="entry name" value="Vaccinia Virus protein VP39"/>
    <property type="match status" value="1"/>
</dbReference>
<dbReference type="InterPro" id="IPR029063">
    <property type="entry name" value="SAM-dependent_MTases_sf"/>
</dbReference>
<dbReference type="Pfam" id="PF05050">
    <property type="entry name" value="Methyltransf_21"/>
    <property type="match status" value="1"/>
</dbReference>
<keyword evidence="3" id="KW-1185">Reference proteome</keyword>
<dbReference type="EMBL" id="CP048630">
    <property type="protein sequence ID" value="QIB36050.1"/>
    <property type="molecule type" value="Genomic_DNA"/>
</dbReference>
<dbReference type="PANTHER" id="PTHR34203:SF15">
    <property type="entry name" value="SLL1173 PROTEIN"/>
    <property type="match status" value="1"/>
</dbReference>
<evidence type="ECO:0000313" key="2">
    <source>
        <dbReference type="EMBL" id="QIB36050.1"/>
    </source>
</evidence>
<dbReference type="InterPro" id="IPR052514">
    <property type="entry name" value="SAM-dependent_MTase"/>
</dbReference>